<keyword evidence="2" id="KW-0964">Secreted</keyword>
<evidence type="ECO:0000256" key="1">
    <source>
        <dbReference type="ARBA" id="ARBA00004613"/>
    </source>
</evidence>
<proteinExistence type="inferred from homology"/>
<dbReference type="Proteomes" id="UP000504610">
    <property type="component" value="Chromosome 6"/>
</dbReference>
<keyword evidence="4" id="KW-0677">Repeat</keyword>
<gene>
    <name evidence="8" type="primary">LOC108809888</name>
</gene>
<protein>
    <submittedName>
        <fullName evidence="8">Cysteine-rich repeat secretory protein 17</fullName>
    </submittedName>
</protein>
<feature type="domain" description="Gnk2-homologous" evidence="6">
    <location>
        <begin position="39"/>
        <end position="141"/>
    </location>
</feature>
<reference evidence="8" key="2">
    <citation type="submission" date="2025-08" db="UniProtKB">
        <authorList>
            <consortium name="RefSeq"/>
        </authorList>
    </citation>
    <scope>IDENTIFICATION</scope>
    <source>
        <tissue evidence="8">Leaf</tissue>
    </source>
</reference>
<evidence type="ECO:0000256" key="5">
    <source>
        <dbReference type="ARBA" id="ARBA00038515"/>
    </source>
</evidence>
<dbReference type="PANTHER" id="PTHR32411:SF59">
    <property type="entry name" value="GNK2-HOMOLOGOUS DOMAIN-CONTAINING PROTEIN"/>
    <property type="match status" value="1"/>
</dbReference>
<dbReference type="AlphaFoldDB" id="A0A6J0JPP2"/>
<evidence type="ECO:0000256" key="4">
    <source>
        <dbReference type="ARBA" id="ARBA00022737"/>
    </source>
</evidence>
<evidence type="ECO:0000313" key="8">
    <source>
        <dbReference type="RefSeq" id="XP_018437528.1"/>
    </source>
</evidence>
<feature type="domain" description="Gnk2-homologous" evidence="6">
    <location>
        <begin position="147"/>
        <end position="255"/>
    </location>
</feature>
<dbReference type="Pfam" id="PF01657">
    <property type="entry name" value="Stress-antifung"/>
    <property type="match status" value="2"/>
</dbReference>
<evidence type="ECO:0000313" key="7">
    <source>
        <dbReference type="Proteomes" id="UP000504610"/>
    </source>
</evidence>
<comment type="similarity">
    <text evidence="5">Belongs to the cysteine-rich repeat secretory protein family.</text>
</comment>
<organism evidence="7 8">
    <name type="scientific">Raphanus sativus</name>
    <name type="common">Radish</name>
    <name type="synonym">Raphanus raphanistrum var. sativus</name>
    <dbReference type="NCBI Taxonomy" id="3726"/>
    <lineage>
        <taxon>Eukaryota</taxon>
        <taxon>Viridiplantae</taxon>
        <taxon>Streptophyta</taxon>
        <taxon>Embryophyta</taxon>
        <taxon>Tracheophyta</taxon>
        <taxon>Spermatophyta</taxon>
        <taxon>Magnoliopsida</taxon>
        <taxon>eudicotyledons</taxon>
        <taxon>Gunneridae</taxon>
        <taxon>Pentapetalae</taxon>
        <taxon>rosids</taxon>
        <taxon>malvids</taxon>
        <taxon>Brassicales</taxon>
        <taxon>Brassicaceae</taxon>
        <taxon>Brassiceae</taxon>
        <taxon>Raphanus</taxon>
    </lineage>
</organism>
<keyword evidence="3" id="KW-0732">Signal</keyword>
<dbReference type="InterPro" id="IPR038408">
    <property type="entry name" value="GNK2_sf"/>
</dbReference>
<dbReference type="InterPro" id="IPR050581">
    <property type="entry name" value="CRR_secretory_protein"/>
</dbReference>
<accession>A0A6J0JPP2</accession>
<comment type="subcellular location">
    <subcellularLocation>
        <location evidence="1">Secreted</location>
    </subcellularLocation>
</comment>
<dbReference type="Gene3D" id="3.30.430.20">
    <property type="entry name" value="Gnk2 domain, C-X8-C-X2-C motif"/>
    <property type="match status" value="2"/>
</dbReference>
<keyword evidence="7" id="KW-1185">Reference proteome</keyword>
<dbReference type="RefSeq" id="XP_018437528.1">
    <property type="nucleotide sequence ID" value="XM_018582026.2"/>
</dbReference>
<dbReference type="KEGG" id="rsz:108809888"/>
<dbReference type="PROSITE" id="PS51473">
    <property type="entry name" value="GNK2"/>
    <property type="match status" value="2"/>
</dbReference>
<name>A0A6J0JPP2_RAPSA</name>
<dbReference type="CDD" id="cd23509">
    <property type="entry name" value="Gnk2-like"/>
    <property type="match status" value="2"/>
</dbReference>
<dbReference type="GO" id="GO:0005576">
    <property type="term" value="C:extracellular region"/>
    <property type="evidence" value="ECO:0007669"/>
    <property type="project" value="UniProtKB-SubCell"/>
</dbReference>
<dbReference type="PANTHER" id="PTHR32411">
    <property type="entry name" value="CYSTEINE-RICH REPEAT SECRETORY PROTEIN 38-RELATED"/>
    <property type="match status" value="1"/>
</dbReference>
<sequence length="267" mass="31020">MYMSPSVSKRLLLVPILAVVAIQLLFVCAASSVNMTNTYLHHKCFVSQGKYKPGSQYEKNLKRIRNEISPESFKRGYNSTHLGAGPDFIIMFLQCRGDTHGPKCRSCYANAQPEFFKRCPRYKGGIIWYDQCSLYFSTIDSIGMIDYDNNFCMSNKKKVDDYLYNHLKPRYFIDDLIQNTTREANPKAPYYTVEEKKVANVTIYGMAECSFDMSQRNCRKCLERNNFYFRRCFHNKIGARVLGKSCSFRYELYPFISPEAGPKYLKS</sequence>
<evidence type="ECO:0000256" key="3">
    <source>
        <dbReference type="ARBA" id="ARBA00022729"/>
    </source>
</evidence>
<evidence type="ECO:0000256" key="2">
    <source>
        <dbReference type="ARBA" id="ARBA00022525"/>
    </source>
</evidence>
<evidence type="ECO:0000259" key="6">
    <source>
        <dbReference type="PROSITE" id="PS51473"/>
    </source>
</evidence>
<dbReference type="GeneID" id="108809888"/>
<dbReference type="InterPro" id="IPR002902">
    <property type="entry name" value="GNK2"/>
</dbReference>
<reference evidence="7" key="1">
    <citation type="journal article" date="2019" name="Database">
        <title>The radish genome database (RadishGD): an integrated information resource for radish genomics.</title>
        <authorList>
            <person name="Yu H.J."/>
            <person name="Baek S."/>
            <person name="Lee Y.J."/>
            <person name="Cho A."/>
            <person name="Mun J.H."/>
        </authorList>
    </citation>
    <scope>NUCLEOTIDE SEQUENCE [LARGE SCALE GENOMIC DNA]</scope>
    <source>
        <strain evidence="7">cv. WK10039</strain>
    </source>
</reference>
<dbReference type="OrthoDB" id="1032015at2759"/>